<feature type="compositionally biased region" description="Basic and acidic residues" evidence="11">
    <location>
        <begin position="140"/>
        <end position="151"/>
    </location>
</feature>
<dbReference type="Proteomes" id="UP001174136">
    <property type="component" value="Unassembled WGS sequence"/>
</dbReference>
<keyword evidence="9" id="KW-0539">Nucleus</keyword>
<dbReference type="PROSITE" id="PS00028">
    <property type="entry name" value="ZINC_FINGER_C2H2_1"/>
    <property type="match status" value="2"/>
</dbReference>
<dbReference type="FunFam" id="3.30.160.60:FF:000325">
    <property type="entry name" value="ZFP90 zinc finger protein"/>
    <property type="match status" value="1"/>
</dbReference>
<dbReference type="AlphaFoldDB" id="A0AA47MFK2"/>
<keyword evidence="3" id="KW-0677">Repeat</keyword>
<dbReference type="InterPro" id="IPR013087">
    <property type="entry name" value="Znf_C2H2_type"/>
</dbReference>
<evidence type="ECO:0000256" key="8">
    <source>
        <dbReference type="ARBA" id="ARBA00023163"/>
    </source>
</evidence>
<feature type="domain" description="C2H2-type" evidence="12">
    <location>
        <begin position="80"/>
        <end position="107"/>
    </location>
</feature>
<evidence type="ECO:0000256" key="5">
    <source>
        <dbReference type="ARBA" id="ARBA00022833"/>
    </source>
</evidence>
<feature type="compositionally biased region" description="Polar residues" evidence="11">
    <location>
        <begin position="31"/>
        <end position="47"/>
    </location>
</feature>
<dbReference type="FunFam" id="3.30.160.60:FF:000100">
    <property type="entry name" value="Zinc finger 45-like"/>
    <property type="match status" value="2"/>
</dbReference>
<feature type="compositionally biased region" description="Gly residues" evidence="11">
    <location>
        <begin position="152"/>
        <end position="163"/>
    </location>
</feature>
<keyword evidence="8" id="KW-0804">Transcription</keyword>
<feature type="region of interest" description="Disordered" evidence="11">
    <location>
        <begin position="1"/>
        <end position="48"/>
    </location>
</feature>
<dbReference type="InterPro" id="IPR036236">
    <property type="entry name" value="Znf_C2H2_sf"/>
</dbReference>
<keyword evidence="14" id="KW-1185">Reference proteome</keyword>
<dbReference type="PANTHER" id="PTHR23226">
    <property type="entry name" value="ZINC FINGER AND SCAN DOMAIN-CONTAINING"/>
    <property type="match status" value="1"/>
</dbReference>
<accession>A0AA47MFK2</accession>
<protein>
    <submittedName>
        <fullName evidence="13">Zinc finger protein 275</fullName>
    </submittedName>
</protein>
<evidence type="ECO:0000256" key="4">
    <source>
        <dbReference type="ARBA" id="ARBA00022771"/>
    </source>
</evidence>
<dbReference type="GO" id="GO:0000978">
    <property type="term" value="F:RNA polymerase II cis-regulatory region sequence-specific DNA binding"/>
    <property type="evidence" value="ECO:0007669"/>
    <property type="project" value="TreeGrafter"/>
</dbReference>
<evidence type="ECO:0000313" key="13">
    <source>
        <dbReference type="EMBL" id="KAK0139159.1"/>
    </source>
</evidence>
<evidence type="ECO:0000256" key="7">
    <source>
        <dbReference type="ARBA" id="ARBA00023125"/>
    </source>
</evidence>
<evidence type="ECO:0000259" key="12">
    <source>
        <dbReference type="PROSITE" id="PS50157"/>
    </source>
</evidence>
<dbReference type="GO" id="GO:0005634">
    <property type="term" value="C:nucleus"/>
    <property type="evidence" value="ECO:0007669"/>
    <property type="project" value="UniProtKB-SubCell"/>
</dbReference>
<dbReference type="SMART" id="SM00355">
    <property type="entry name" value="ZnF_C2H2"/>
    <property type="match status" value="3"/>
</dbReference>
<evidence type="ECO:0000256" key="11">
    <source>
        <dbReference type="SAM" id="MobiDB-lite"/>
    </source>
</evidence>
<name>A0AA47MFK2_MERPO</name>
<keyword evidence="7" id="KW-0238">DNA-binding</keyword>
<organism evidence="13 14">
    <name type="scientific">Merluccius polli</name>
    <name type="common">Benguela hake</name>
    <name type="synonym">Merluccius cadenati</name>
    <dbReference type="NCBI Taxonomy" id="89951"/>
    <lineage>
        <taxon>Eukaryota</taxon>
        <taxon>Metazoa</taxon>
        <taxon>Chordata</taxon>
        <taxon>Craniata</taxon>
        <taxon>Vertebrata</taxon>
        <taxon>Euteleostomi</taxon>
        <taxon>Actinopterygii</taxon>
        <taxon>Neopterygii</taxon>
        <taxon>Teleostei</taxon>
        <taxon>Neoteleostei</taxon>
        <taxon>Acanthomorphata</taxon>
        <taxon>Zeiogadaria</taxon>
        <taxon>Gadariae</taxon>
        <taxon>Gadiformes</taxon>
        <taxon>Gadoidei</taxon>
        <taxon>Merlucciidae</taxon>
        <taxon>Merluccius</taxon>
    </lineage>
</organism>
<dbReference type="PROSITE" id="PS50157">
    <property type="entry name" value="ZINC_FINGER_C2H2_2"/>
    <property type="match status" value="3"/>
</dbReference>
<evidence type="ECO:0000256" key="2">
    <source>
        <dbReference type="ARBA" id="ARBA00022723"/>
    </source>
</evidence>
<evidence type="ECO:0000256" key="6">
    <source>
        <dbReference type="ARBA" id="ARBA00023015"/>
    </source>
</evidence>
<dbReference type="EMBL" id="JAOPHQ010004551">
    <property type="protein sequence ID" value="KAK0139159.1"/>
    <property type="molecule type" value="Genomic_DNA"/>
</dbReference>
<dbReference type="PANTHER" id="PTHR23226:SF397">
    <property type="entry name" value="C2H2-TYPE DOMAIN-CONTAINING PROTEIN"/>
    <property type="match status" value="1"/>
</dbReference>
<dbReference type="Pfam" id="PF00096">
    <property type="entry name" value="zf-C2H2"/>
    <property type="match status" value="3"/>
</dbReference>
<gene>
    <name evidence="13" type="primary">ZNF275</name>
    <name evidence="13" type="ORF">N1851_024325</name>
</gene>
<reference evidence="13" key="1">
    <citation type="journal article" date="2023" name="Front. Mar. Sci.">
        <title>A new Merluccius polli reference genome to investigate the effects of global change in West African waters.</title>
        <authorList>
            <person name="Mateo J.L."/>
            <person name="Blanco-Fernandez C."/>
            <person name="Garcia-Vazquez E."/>
            <person name="Machado-Schiaffino G."/>
        </authorList>
    </citation>
    <scope>NUCLEOTIDE SEQUENCE</scope>
    <source>
        <strain evidence="13">C29</strain>
        <tissue evidence="13">Fin</tissue>
    </source>
</reference>
<evidence type="ECO:0000256" key="10">
    <source>
        <dbReference type="PROSITE-ProRule" id="PRU00042"/>
    </source>
</evidence>
<evidence type="ECO:0000256" key="3">
    <source>
        <dbReference type="ARBA" id="ARBA00022737"/>
    </source>
</evidence>
<comment type="caution">
    <text evidence="13">The sequence shown here is derived from an EMBL/GenBank/DDBJ whole genome shotgun (WGS) entry which is preliminary data.</text>
</comment>
<keyword evidence="6" id="KW-0805">Transcription regulation</keyword>
<proteinExistence type="predicted"/>
<dbReference type="GO" id="GO:0000981">
    <property type="term" value="F:DNA-binding transcription factor activity, RNA polymerase II-specific"/>
    <property type="evidence" value="ECO:0007669"/>
    <property type="project" value="TreeGrafter"/>
</dbReference>
<feature type="domain" description="C2H2-type" evidence="12">
    <location>
        <begin position="52"/>
        <end position="79"/>
    </location>
</feature>
<keyword evidence="5" id="KW-0862">Zinc</keyword>
<keyword evidence="2" id="KW-0479">Metal-binding</keyword>
<evidence type="ECO:0000256" key="9">
    <source>
        <dbReference type="ARBA" id="ARBA00023242"/>
    </source>
</evidence>
<dbReference type="GO" id="GO:0008270">
    <property type="term" value="F:zinc ion binding"/>
    <property type="evidence" value="ECO:0007669"/>
    <property type="project" value="UniProtKB-KW"/>
</dbReference>
<evidence type="ECO:0000313" key="14">
    <source>
        <dbReference type="Proteomes" id="UP001174136"/>
    </source>
</evidence>
<sequence>MHEPTAAGTSNTSATGPNPIHIKAQPDPSLPHSTQDTAPPSSNSCSSPDKIFSCSDCGKGFKKKGHLLQHGVIHSSARPYGCSTCSRAFNRRESLTRHEKIHEEKPFRCPACGRSFRESTSLLNHAASGTCGKPGRGPKQRCDKTGTDGNDRLGGGSEAGSRGGETYQVNRGVIYGKTEEDDGVIVVTMMTTILKVTPLHATLAPPRVEVGWEAPHYERHPWPQLCILIHRVKASITISNNSHTCPCPLCWMTQRTM</sequence>
<evidence type="ECO:0000256" key="1">
    <source>
        <dbReference type="ARBA" id="ARBA00004123"/>
    </source>
</evidence>
<feature type="compositionally biased region" description="Low complexity" evidence="11">
    <location>
        <begin position="1"/>
        <end position="16"/>
    </location>
</feature>
<keyword evidence="4 10" id="KW-0863">Zinc-finger</keyword>
<feature type="domain" description="C2H2-type" evidence="12">
    <location>
        <begin position="107"/>
        <end position="134"/>
    </location>
</feature>
<comment type="subcellular location">
    <subcellularLocation>
        <location evidence="1">Nucleus</location>
    </subcellularLocation>
</comment>
<dbReference type="SUPFAM" id="SSF57667">
    <property type="entry name" value="beta-beta-alpha zinc fingers"/>
    <property type="match status" value="2"/>
</dbReference>
<dbReference type="Gene3D" id="3.30.160.60">
    <property type="entry name" value="Classic Zinc Finger"/>
    <property type="match status" value="3"/>
</dbReference>
<feature type="region of interest" description="Disordered" evidence="11">
    <location>
        <begin position="129"/>
        <end position="164"/>
    </location>
</feature>